<gene>
    <name evidence="2" type="primary">PmUG01_12060700</name>
    <name evidence="1" type="ORF">PMALA_023170</name>
    <name evidence="2" type="ORF">PMUG01_12060700</name>
</gene>
<dbReference type="OMA" id="IWAGYYN"/>
<evidence type="ECO:0000313" key="4">
    <source>
        <dbReference type="Proteomes" id="UP000219813"/>
    </source>
</evidence>
<organism evidence="1 3">
    <name type="scientific">Plasmodium malariae</name>
    <dbReference type="NCBI Taxonomy" id="5858"/>
    <lineage>
        <taxon>Eukaryota</taxon>
        <taxon>Sar</taxon>
        <taxon>Alveolata</taxon>
        <taxon>Apicomplexa</taxon>
        <taxon>Aconoidasida</taxon>
        <taxon>Haemosporida</taxon>
        <taxon>Plasmodiidae</taxon>
        <taxon>Plasmodium</taxon>
        <taxon>Plasmodium (Plasmodium)</taxon>
    </lineage>
</organism>
<reference evidence="3" key="1">
    <citation type="submission" date="2016-05" db="EMBL/GenBank/DDBJ databases">
        <authorList>
            <person name="Naeem Raeece"/>
        </authorList>
    </citation>
    <scope>NUCLEOTIDE SEQUENCE [LARGE SCALE GENOMIC DNA]</scope>
</reference>
<evidence type="ECO:0008006" key="5">
    <source>
        <dbReference type="Google" id="ProtNLM"/>
    </source>
</evidence>
<accession>A0A1A8W719</accession>
<evidence type="ECO:0000313" key="3">
    <source>
        <dbReference type="Proteomes" id="UP000078597"/>
    </source>
</evidence>
<dbReference type="EMBL" id="LT594633">
    <property type="protein sequence ID" value="SCO94010.1"/>
    <property type="molecule type" value="Genomic_DNA"/>
</dbReference>
<keyword evidence="4" id="KW-1185">Reference proteome</keyword>
<evidence type="ECO:0000313" key="2">
    <source>
        <dbReference type="EMBL" id="SCO94010.1"/>
    </source>
</evidence>
<reference evidence="2 4" key="3">
    <citation type="submission" date="2016-06" db="EMBL/GenBank/DDBJ databases">
        <authorList>
            <consortium name="Pathogen Informatics"/>
        </authorList>
    </citation>
    <scope>NUCLEOTIDE SEQUENCE [LARGE SCALE GENOMIC DNA]</scope>
</reference>
<dbReference type="KEGG" id="pmal:PMUG01_12060700"/>
<dbReference type="VEuPathDB" id="PlasmoDB:PmUG01_12060700"/>
<proteinExistence type="predicted"/>
<protein>
    <recommendedName>
        <fullName evidence="5">RAP protein</fullName>
    </recommendedName>
</protein>
<dbReference type="GeneID" id="39870596"/>
<dbReference type="RefSeq" id="XP_028863287.1">
    <property type="nucleotide sequence ID" value="XM_029006838.1"/>
</dbReference>
<dbReference type="EMBL" id="FLQW01001243">
    <property type="protein sequence ID" value="SBS88603.1"/>
    <property type="molecule type" value="Genomic_DNA"/>
</dbReference>
<evidence type="ECO:0000313" key="1">
    <source>
        <dbReference type="EMBL" id="SBS88603.1"/>
    </source>
</evidence>
<dbReference type="OrthoDB" id="411182at2759"/>
<sequence>MFKNLLFQLIEYRKNKLFVLFRHKWIFFFSTKNKNDVISRARSPKQRNRETTKRVCINILERLPGYNHPCVMVRADKKYKIANVTSRLISSSRSFVTAQYQHIEYNKKFTFQNEDNVEGKKGLHSYETTERSSLEKILDETNSMIYINEICLQMDKKILKCQTYEDVLSILITHRGALFLQNLITAIRMLAGLVVEEKKGRIEHDELSKSTINNKYTYFVKPEEEEHTVDDNVNRKINPEISSSNSSGSLTHSNKSNLYKEMNESGMDKIENNLIKRYEHIFDILNNKQLLENENKFQQNKKMEEIIVLDERFAVLIDDIYKNRKHFDVVSICHILISLKELNYKHFLLFNSFVNPLKKFDIYIKEQFKSCHKISYITSVIQLLLQCFNTYIWAGYYSLDIYNKLINSILLNNFIPMNERSIYEQHQEQLSSYTYMNYKYDMNYPICIEDILAFFNINRNLHSLEFISTSRYLSTPMKRMILHGKGINYDGSKDCDNNDRYNNKDNSQWVKYCNKKMLDEKCSQQKNSQVRQEDVEVELEVEERSSLSEKSNQMDVKEGRSYPKYFNENTQSVRGKENNMTWYCSPIFLNIELFIKSLEIYKNIYVYNFEFFKTSEKVVYYYTQYLCPSNLSLIADAFSKHRIFALEHDRIFFHISKIVENNFEKFSYEHIYLILRSFKRMNLFFEKCLILSAEKFRPYFHYLYIHRKEAILPLRDISVLLECLSFFNFTHKSINECIIESLNYLEDYIDDIDEETSINISYALVLSNLYHINTYFFSFVWRKIGKTTYWEKRKKQVCMLWLSHMIQFKWMEYDLPKFCVLECVKVFFLNRKENMYSFSKIISSVSKILDELQIDHHVSVDTYNPYILDILIKNKRQVLMLTQDTTRNEINRELGDSKIVLNHLKLYGYNVRSINIKYFDSLTYTDKQQYIKKILMSF</sequence>
<dbReference type="Proteomes" id="UP000219813">
    <property type="component" value="Chromosome 12"/>
</dbReference>
<dbReference type="Proteomes" id="UP000078597">
    <property type="component" value="Unassembled WGS sequence"/>
</dbReference>
<dbReference type="AlphaFoldDB" id="A0A1A8W719"/>
<name>A0A1A8W719_PLAMA</name>
<reference evidence="1" key="2">
    <citation type="submission" date="2016-05" db="EMBL/GenBank/DDBJ databases">
        <authorList>
            <person name="Lavstsen T."/>
            <person name="Jespersen J.S."/>
        </authorList>
    </citation>
    <scope>NUCLEOTIDE SEQUENCE [LARGE SCALE GENOMIC DNA]</scope>
</reference>